<proteinExistence type="predicted"/>
<organism evidence="2 3">
    <name type="scientific">Micromonospora sediminicola</name>
    <dbReference type="NCBI Taxonomy" id="946078"/>
    <lineage>
        <taxon>Bacteria</taxon>
        <taxon>Bacillati</taxon>
        <taxon>Actinomycetota</taxon>
        <taxon>Actinomycetes</taxon>
        <taxon>Micromonosporales</taxon>
        <taxon>Micromonosporaceae</taxon>
        <taxon>Micromonospora</taxon>
    </lineage>
</organism>
<keyword evidence="3" id="KW-1185">Reference proteome</keyword>
<dbReference type="OrthoDB" id="3394111at2"/>
<protein>
    <submittedName>
        <fullName evidence="2">Uncharacterized protein</fullName>
    </submittedName>
</protein>
<dbReference type="RefSeq" id="WP_091574350.1">
    <property type="nucleotide sequence ID" value="NZ_FLRH01000003.1"/>
</dbReference>
<evidence type="ECO:0000256" key="1">
    <source>
        <dbReference type="SAM" id="MobiDB-lite"/>
    </source>
</evidence>
<accession>A0A1A9BAN8</accession>
<evidence type="ECO:0000313" key="3">
    <source>
        <dbReference type="Proteomes" id="UP000199558"/>
    </source>
</evidence>
<gene>
    <name evidence="2" type="ORF">GA0070622_3603</name>
</gene>
<sequence length="119" mass="12841">MIADDSDAVTVVFLRMMRAELRAERVGEDSLGRTVELARRWWGTADARLADALRELHAEPVDDTDPSASAAAGPLTPPDPRGAALARFAANARRLRTGEISPAEFDEIMGADDPDRPAT</sequence>
<feature type="region of interest" description="Disordered" evidence="1">
    <location>
        <begin position="58"/>
        <end position="82"/>
    </location>
</feature>
<name>A0A1A9BAN8_9ACTN</name>
<dbReference type="EMBL" id="FLRH01000003">
    <property type="protein sequence ID" value="SBT66580.1"/>
    <property type="molecule type" value="Genomic_DNA"/>
</dbReference>
<dbReference type="AlphaFoldDB" id="A0A1A9BAN8"/>
<evidence type="ECO:0000313" key="2">
    <source>
        <dbReference type="EMBL" id="SBT66580.1"/>
    </source>
</evidence>
<dbReference type="Proteomes" id="UP000199558">
    <property type="component" value="Unassembled WGS sequence"/>
</dbReference>
<reference evidence="3" key="1">
    <citation type="submission" date="2016-06" db="EMBL/GenBank/DDBJ databases">
        <authorList>
            <person name="Varghese N."/>
            <person name="Submissions Spin"/>
        </authorList>
    </citation>
    <scope>NUCLEOTIDE SEQUENCE [LARGE SCALE GENOMIC DNA]</scope>
    <source>
        <strain evidence="3">DSM 45794</strain>
    </source>
</reference>